<comment type="similarity">
    <text evidence="2">Belongs to the bacterial solute-binding protein 1 family.</text>
</comment>
<comment type="caution">
    <text evidence="9">The sequence shown here is derived from an EMBL/GenBank/DDBJ whole genome shotgun (WGS) entry which is preliminary data.</text>
</comment>
<keyword evidence="4 8" id="KW-0732">Signal</keyword>
<feature type="chain" id="PRO_5047293898" description="Probable sugar-binding periplasmic protein" evidence="8">
    <location>
        <begin position="26"/>
        <end position="495"/>
    </location>
</feature>
<comment type="function">
    <text evidence="5">Part of a binding-protein-dependent transport system for a sugar.</text>
</comment>
<sequence>MFAILRKERTSYKLLTFGLAFTFMAAGCTGTPSGDAGSSNPAGGSTTGTGAKTELNVMFTTEANGDQTEQQIWEETVKMYAQKNPNVKINLQLQNFGGVEQHRAWVTTQLIGGTAPDLFTTRYIWDQEDLKKGLLMDLTPFYSKKNDYLGGKSWDEVFPKSVLQRLIGDNKTYASVPASIDSVRILYNKELFAKAGIQNVPATWNEFLDIQDKLKKSGVTPFGFPNTKPGDYNYSWTTRILTEELIAGQYEQMDVRHNGFIEVNEYTRAVDQGIVDITRSPYKDVFPIIKNWSQYWSKGYNGIDFNTSTDMFLRGEVAMIMRTSGQSKVLYESSARKFEMAAFPLPYLTKENHPDAIGKLMEIGGVPAGNMAIPKSIKPEKLDAAIDFMAFVTSAQIQGLHAQKLYRTPATSTADLPDNLKGFAFVGDPMKLNIYGGEVDKNVTENNQKLGQLYLEGSLPLDKYLNDLKKVMLDGVKQKKEENKWSADNNYGIQK</sequence>
<dbReference type="Pfam" id="PF01547">
    <property type="entry name" value="SBP_bac_1"/>
    <property type="match status" value="1"/>
</dbReference>
<dbReference type="Gene3D" id="3.40.190.10">
    <property type="entry name" value="Periplasmic binding protein-like II"/>
    <property type="match status" value="1"/>
</dbReference>
<name>A0ABT2U8Y7_9BACL</name>
<keyword evidence="3" id="KW-0813">Transport</keyword>
<dbReference type="PANTHER" id="PTHR43649">
    <property type="entry name" value="ARABINOSE-BINDING PROTEIN-RELATED"/>
    <property type="match status" value="1"/>
</dbReference>
<comment type="subcellular location">
    <subcellularLocation>
        <location evidence="1">Cell envelope</location>
    </subcellularLocation>
</comment>
<evidence type="ECO:0000313" key="9">
    <source>
        <dbReference type="EMBL" id="MCU6791099.1"/>
    </source>
</evidence>
<evidence type="ECO:0000256" key="6">
    <source>
        <dbReference type="ARBA" id="ARBA00049753"/>
    </source>
</evidence>
<evidence type="ECO:0000256" key="3">
    <source>
        <dbReference type="ARBA" id="ARBA00022448"/>
    </source>
</evidence>
<dbReference type="EMBL" id="JAOQIO010000007">
    <property type="protein sequence ID" value="MCU6791099.1"/>
    <property type="molecule type" value="Genomic_DNA"/>
</dbReference>
<evidence type="ECO:0000256" key="2">
    <source>
        <dbReference type="ARBA" id="ARBA00008520"/>
    </source>
</evidence>
<feature type="region of interest" description="Disordered" evidence="7">
    <location>
        <begin position="32"/>
        <end position="51"/>
    </location>
</feature>
<keyword evidence="10" id="KW-1185">Reference proteome</keyword>
<dbReference type="PROSITE" id="PS51257">
    <property type="entry name" value="PROKAR_LIPOPROTEIN"/>
    <property type="match status" value="1"/>
</dbReference>
<dbReference type="SUPFAM" id="SSF53850">
    <property type="entry name" value="Periplasmic binding protein-like II"/>
    <property type="match status" value="1"/>
</dbReference>
<proteinExistence type="inferred from homology"/>
<gene>
    <name evidence="9" type="ORF">OB236_03045</name>
</gene>
<evidence type="ECO:0000256" key="1">
    <source>
        <dbReference type="ARBA" id="ARBA00004196"/>
    </source>
</evidence>
<evidence type="ECO:0000256" key="5">
    <source>
        <dbReference type="ARBA" id="ARBA00049629"/>
    </source>
</evidence>
<reference evidence="9 10" key="1">
    <citation type="submission" date="2022-09" db="EMBL/GenBank/DDBJ databases">
        <authorList>
            <person name="Han X.L."/>
            <person name="Wang Q."/>
            <person name="Lu T."/>
        </authorList>
    </citation>
    <scope>NUCLEOTIDE SEQUENCE [LARGE SCALE GENOMIC DNA]</scope>
    <source>
        <strain evidence="9 10">WQ 127069</strain>
    </source>
</reference>
<evidence type="ECO:0000256" key="4">
    <source>
        <dbReference type="ARBA" id="ARBA00022729"/>
    </source>
</evidence>
<evidence type="ECO:0000256" key="7">
    <source>
        <dbReference type="SAM" id="MobiDB-lite"/>
    </source>
</evidence>
<evidence type="ECO:0000313" key="10">
    <source>
        <dbReference type="Proteomes" id="UP001652445"/>
    </source>
</evidence>
<feature type="signal peptide" evidence="8">
    <location>
        <begin position="1"/>
        <end position="25"/>
    </location>
</feature>
<organism evidence="9 10">
    <name type="scientific">Paenibacillus baimaensis</name>
    <dbReference type="NCBI Taxonomy" id="2982185"/>
    <lineage>
        <taxon>Bacteria</taxon>
        <taxon>Bacillati</taxon>
        <taxon>Bacillota</taxon>
        <taxon>Bacilli</taxon>
        <taxon>Bacillales</taxon>
        <taxon>Paenibacillaceae</taxon>
        <taxon>Paenibacillus</taxon>
    </lineage>
</organism>
<dbReference type="RefSeq" id="WP_262682664.1">
    <property type="nucleotide sequence ID" value="NZ_JAOQIO010000007.1"/>
</dbReference>
<dbReference type="Proteomes" id="UP001652445">
    <property type="component" value="Unassembled WGS sequence"/>
</dbReference>
<dbReference type="PANTHER" id="PTHR43649:SF28">
    <property type="entry name" value="BINDING PROTEIN COMPONENT OF ABC SUGAR TRANSPORTER-RELATED"/>
    <property type="match status" value="1"/>
</dbReference>
<dbReference type="InterPro" id="IPR050490">
    <property type="entry name" value="Bact_solute-bd_prot1"/>
</dbReference>
<accession>A0ABT2U8Y7</accession>
<dbReference type="InterPro" id="IPR006059">
    <property type="entry name" value="SBP"/>
</dbReference>
<protein>
    <recommendedName>
        <fullName evidence="6">Probable sugar-binding periplasmic protein</fullName>
    </recommendedName>
</protein>
<evidence type="ECO:0000256" key="8">
    <source>
        <dbReference type="SAM" id="SignalP"/>
    </source>
</evidence>
<feature type="compositionally biased region" description="Low complexity" evidence="7">
    <location>
        <begin position="36"/>
        <end position="51"/>
    </location>
</feature>